<evidence type="ECO:0000313" key="2">
    <source>
        <dbReference type="EMBL" id="EFF69565.1"/>
    </source>
</evidence>
<dbReference type="STRING" id="45851.BHV86_06175"/>
<keyword evidence="2" id="KW-0378">Hydrolase</keyword>
<dbReference type="EMBL" id="ABWN01000017">
    <property type="protein sequence ID" value="EFF69565.1"/>
    <property type="molecule type" value="Genomic_DNA"/>
</dbReference>
<reference evidence="2 3" key="1">
    <citation type="submission" date="2010-02" db="EMBL/GenBank/DDBJ databases">
        <authorList>
            <person name="Weinstock G."/>
            <person name="Sodergren E."/>
            <person name="Clifton S."/>
            <person name="Fulton L."/>
            <person name="Fulton B."/>
            <person name="Courtney L."/>
            <person name="Fronick C."/>
            <person name="Harrison M."/>
            <person name="Strong C."/>
            <person name="Farmer C."/>
            <person name="Delahaunty K."/>
            <person name="Markovic C."/>
            <person name="Hall O."/>
            <person name="Minx P."/>
            <person name="Tomlinson C."/>
            <person name="Mitreva M."/>
            <person name="Nelson J."/>
            <person name="Hou S."/>
            <person name="Wollam A."/>
            <person name="Pepin K.H."/>
            <person name="Johnson M."/>
            <person name="Bhonagiri V."/>
            <person name="Zhang X."/>
            <person name="Suruliraj S."/>
            <person name="Warren W."/>
            <person name="Chinwalla A."/>
            <person name="Mardis E.R."/>
            <person name="Wilson R.K."/>
        </authorList>
    </citation>
    <scope>NUCLEOTIDE SEQUENCE [LARGE SCALE GENOMIC DNA]</scope>
    <source>
        <strain evidence="2 3">DSM 2876</strain>
    </source>
</reference>
<dbReference type="HOGENOM" id="CLU_011540_4_1_9"/>
<dbReference type="RefSeq" id="WP_005600645.1">
    <property type="nucleotide sequence ID" value="NZ_GG663519.1"/>
</dbReference>
<proteinExistence type="predicted"/>
<dbReference type="Pfam" id="PF01136">
    <property type="entry name" value="Peptidase_U32"/>
    <property type="match status" value="1"/>
</dbReference>
<dbReference type="GeneID" id="98918446"/>
<dbReference type="PANTHER" id="PTHR30217">
    <property type="entry name" value="PEPTIDASE U32 FAMILY"/>
    <property type="match status" value="1"/>
</dbReference>
<dbReference type="InterPro" id="IPR020988">
    <property type="entry name" value="Pept_U32_collagenase"/>
</dbReference>
<protein>
    <submittedName>
        <fullName evidence="2">Peptidase, U32 family</fullName>
        <ecNumber evidence="2">3.4.-.-</ecNumber>
    </submittedName>
</protein>
<organism evidence="2 3">
    <name type="scientific">Eshraghiella crossota DSM 2876</name>
    <dbReference type="NCBI Taxonomy" id="511680"/>
    <lineage>
        <taxon>Bacteria</taxon>
        <taxon>Bacillati</taxon>
        <taxon>Bacillota</taxon>
        <taxon>Clostridia</taxon>
        <taxon>Lachnospirales</taxon>
        <taxon>Lachnospiraceae</taxon>
        <taxon>Eshraghiella</taxon>
    </lineage>
</organism>
<feature type="domain" description="Peptidase U32 collagenase" evidence="1">
    <location>
        <begin position="316"/>
        <end position="423"/>
    </location>
</feature>
<dbReference type="InterPro" id="IPR001539">
    <property type="entry name" value="Peptidase_U32"/>
</dbReference>
<dbReference type="Pfam" id="PF12392">
    <property type="entry name" value="DUF3656"/>
    <property type="match status" value="1"/>
</dbReference>
<dbReference type="PANTHER" id="PTHR30217:SF10">
    <property type="entry name" value="23S RRNA 5-HYDROXYCYTIDINE C2501 SYNTHASE"/>
    <property type="match status" value="1"/>
</dbReference>
<dbReference type="AlphaFoldDB" id="D4RWP1"/>
<comment type="caution">
    <text evidence="2">The sequence shown here is derived from an EMBL/GenBank/DDBJ whole genome shotgun (WGS) entry which is preliminary data.</text>
</comment>
<name>D4RWP1_9FIRM</name>
<sequence length="694" mass="79100">MKNKVEILAPAGSYEVFLAVMNAGADAVYLAGNMFGARAYAGNLNNEELIKAIEYCKFHNKKMYLTVNTLLKNNEINNELYDYLLPLYNSGLDGVIVQDYGVMKFIHESFPDMEIHASTQMTITDSGYADFLRKYNVTRIVPARELGLEEIRDIHDRTGMEIECFVHGALCYCYSGLCLMSSFIGGRSGNRGRCAQTCRLDFNYNGRESKILSLKDLCTLDILPEIIEAGVFSLKIEGRMKSAEYAAGVTSIYRKYVDMYLNKGKETYKVDKKDRNRLLMLFDRGGQTDGYYMRHNGREMIADNTKISKDLGEKKQYEEYIHRTFVEANPKIKINGIVTIKKNNPVTMSLSFGNIAITIDGPTCETALNRAVSREDVDKQLRKMGQTMFELDTLDIRMEDNIFITLKSLNELRRTAVDRLTDAYLEASKRNNSHRFLPCAAHKESRNKGISVHVLTYEQADEAVKHNIQRMVIDTEVMSGDEISRCVELCRKNNVKSYIGLPRVDRGTYNVKSNSDGYMIRNMSQKTKCDKEVIADYCIYAFNNYAVSALEDYGITGITYPLELNEKELSEMDIDNGELVVYGRIPLMITANCIDKTSGNCHKGSTLFSMLRDRKNALLPVLTCCKFCYNIIYNSVPVYLFDKLDRIRIQPEYYGIIFTTENAAEVADVFKCFNNRTKPEDNTFTRGHFTRGVE</sequence>
<dbReference type="PROSITE" id="PS01276">
    <property type="entry name" value="PEPTIDASE_U32"/>
    <property type="match status" value="1"/>
</dbReference>
<dbReference type="GO" id="GO:0016787">
    <property type="term" value="F:hydrolase activity"/>
    <property type="evidence" value="ECO:0007669"/>
    <property type="project" value="UniProtKB-KW"/>
</dbReference>
<dbReference type="eggNOG" id="COG0826">
    <property type="taxonomic scope" value="Bacteria"/>
</dbReference>
<accession>D4RWP1</accession>
<evidence type="ECO:0000259" key="1">
    <source>
        <dbReference type="Pfam" id="PF12392"/>
    </source>
</evidence>
<dbReference type="InterPro" id="IPR051454">
    <property type="entry name" value="RNA/ubiquinone_mod_enzymes"/>
</dbReference>
<evidence type="ECO:0000313" key="3">
    <source>
        <dbReference type="Proteomes" id="UP000006238"/>
    </source>
</evidence>
<dbReference type="EC" id="3.4.-.-" evidence="2"/>
<dbReference type="Proteomes" id="UP000006238">
    <property type="component" value="Unassembled WGS sequence"/>
</dbReference>
<gene>
    <name evidence="2" type="ORF">BUTYVIB_00078</name>
</gene>
<keyword evidence="3" id="KW-1185">Reference proteome</keyword>